<evidence type="ECO:0000313" key="10">
    <source>
        <dbReference type="EMBL" id="KAF4632307.1"/>
    </source>
</evidence>
<dbReference type="InterPro" id="IPR000719">
    <property type="entry name" value="Prot_kinase_dom"/>
</dbReference>
<dbReference type="FunFam" id="1.10.510.10:FF:000210">
    <property type="entry name" value="Non-specific serine/threonine protein kinase"/>
    <property type="match status" value="1"/>
</dbReference>
<dbReference type="PROSITE" id="PS51285">
    <property type="entry name" value="AGC_KINASE_CTER"/>
    <property type="match status" value="1"/>
</dbReference>
<evidence type="ECO:0000259" key="9">
    <source>
        <dbReference type="PROSITE" id="PS51285"/>
    </source>
</evidence>
<dbReference type="Pfam" id="PF00069">
    <property type="entry name" value="Pkinase"/>
    <property type="match status" value="1"/>
</dbReference>
<proteinExistence type="predicted"/>
<keyword evidence="1" id="KW-0723">Serine/threonine-protein kinase</keyword>
<evidence type="ECO:0000256" key="2">
    <source>
        <dbReference type="ARBA" id="ARBA00022553"/>
    </source>
</evidence>
<keyword evidence="5" id="KW-0418">Kinase</keyword>
<keyword evidence="4 7" id="KW-0547">Nucleotide-binding</keyword>
<dbReference type="InterPro" id="IPR017441">
    <property type="entry name" value="Protein_kinase_ATP_BS"/>
</dbReference>
<organism evidence="10 11">
    <name type="scientific">Cudoniella acicularis</name>
    <dbReference type="NCBI Taxonomy" id="354080"/>
    <lineage>
        <taxon>Eukaryota</taxon>
        <taxon>Fungi</taxon>
        <taxon>Dikarya</taxon>
        <taxon>Ascomycota</taxon>
        <taxon>Pezizomycotina</taxon>
        <taxon>Leotiomycetes</taxon>
        <taxon>Helotiales</taxon>
        <taxon>Tricladiaceae</taxon>
        <taxon>Cudoniella</taxon>
    </lineage>
</organism>
<dbReference type="InterPro" id="IPR011009">
    <property type="entry name" value="Kinase-like_dom_sf"/>
</dbReference>
<feature type="binding site" evidence="7">
    <location>
        <position position="294"/>
    </location>
    <ligand>
        <name>ATP</name>
        <dbReference type="ChEBI" id="CHEBI:30616"/>
    </ligand>
</feature>
<evidence type="ECO:0000256" key="7">
    <source>
        <dbReference type="PROSITE-ProRule" id="PRU10141"/>
    </source>
</evidence>
<accession>A0A8H4W3G3</accession>
<dbReference type="PROSITE" id="PS50011">
    <property type="entry name" value="PROTEIN_KINASE_DOM"/>
    <property type="match status" value="1"/>
</dbReference>
<dbReference type="SUPFAM" id="SSF56112">
    <property type="entry name" value="Protein kinase-like (PK-like)"/>
    <property type="match status" value="1"/>
</dbReference>
<dbReference type="AlphaFoldDB" id="A0A8H4W3G3"/>
<dbReference type="Gene3D" id="3.30.200.20">
    <property type="entry name" value="Phosphorylase Kinase, domain 1"/>
    <property type="match status" value="1"/>
</dbReference>
<dbReference type="GO" id="GO:0005524">
    <property type="term" value="F:ATP binding"/>
    <property type="evidence" value="ECO:0007669"/>
    <property type="project" value="UniProtKB-UniRule"/>
</dbReference>
<evidence type="ECO:0000313" key="11">
    <source>
        <dbReference type="Proteomes" id="UP000566819"/>
    </source>
</evidence>
<dbReference type="InterPro" id="IPR000961">
    <property type="entry name" value="AGC-kinase_C"/>
</dbReference>
<evidence type="ECO:0000256" key="6">
    <source>
        <dbReference type="ARBA" id="ARBA00022840"/>
    </source>
</evidence>
<evidence type="ECO:0000256" key="3">
    <source>
        <dbReference type="ARBA" id="ARBA00022679"/>
    </source>
</evidence>
<dbReference type="GO" id="GO:0004674">
    <property type="term" value="F:protein serine/threonine kinase activity"/>
    <property type="evidence" value="ECO:0007669"/>
    <property type="project" value="UniProtKB-KW"/>
</dbReference>
<dbReference type="PROSITE" id="PS00107">
    <property type="entry name" value="PROTEIN_KINASE_ATP"/>
    <property type="match status" value="1"/>
</dbReference>
<dbReference type="Gene3D" id="1.10.510.10">
    <property type="entry name" value="Transferase(Phosphotransferase) domain 1"/>
    <property type="match status" value="1"/>
</dbReference>
<name>A0A8H4W3G3_9HELO</name>
<protein>
    <submittedName>
        <fullName evidence="10">Uncharacterized protein</fullName>
    </submittedName>
</protein>
<feature type="domain" description="Protein kinase" evidence="8">
    <location>
        <begin position="265"/>
        <end position="524"/>
    </location>
</feature>
<gene>
    <name evidence="10" type="ORF">G7Y89_g5826</name>
</gene>
<evidence type="ECO:0000259" key="8">
    <source>
        <dbReference type="PROSITE" id="PS50011"/>
    </source>
</evidence>
<comment type="caution">
    <text evidence="10">The sequence shown here is derived from an EMBL/GenBank/DDBJ whole genome shotgun (WGS) entry which is preliminary data.</text>
</comment>
<keyword evidence="11" id="KW-1185">Reference proteome</keyword>
<evidence type="ECO:0000256" key="5">
    <source>
        <dbReference type="ARBA" id="ARBA00022777"/>
    </source>
</evidence>
<keyword evidence="3" id="KW-0808">Transferase</keyword>
<dbReference type="PANTHER" id="PTHR24351">
    <property type="entry name" value="RIBOSOMAL PROTEIN S6 KINASE"/>
    <property type="match status" value="1"/>
</dbReference>
<dbReference type="SMART" id="SM00133">
    <property type="entry name" value="S_TK_X"/>
    <property type="match status" value="1"/>
</dbReference>
<dbReference type="EMBL" id="JAAMPI010000359">
    <property type="protein sequence ID" value="KAF4632307.1"/>
    <property type="molecule type" value="Genomic_DNA"/>
</dbReference>
<sequence length="590" mass="66597">MGEFKVSGPAEIWSRRILDTHHNIDLTLAGRLGEANWQRFQTISERMDAIEDADDESRNDEEDDLGYLLVFSQKAKSTRDQSSVFSASGIGSSGFGTTTATSISQSVFDFKFPLSRKRAVAKDTGSRATYTSVLTDDRGERGWLRIPALPIKEEELGNPFKCTICGEKLLEIMTRTDWKSTPHLRRPQTIYLHLCRMQRWHMEEIALAVLPRDDSDSDFEHGSISSSHSLPAIFGDAAEQNIANPAAIKPPSSNILQAGVGLDDFNFISTIGKGNSAKIMLAESKHSKKLYAIKVLKKELLIENGETRSSKVERRIFKLATEENHPFVVHLCGTFQSETRLYFITEYVPGGDLMWHIQKGPFPQERAQFYAAEVCLVLKFLHARGILYRGLKLENIMLALDGHIKVMDFGLCAEDIWYGSTTHTFCGNSEFVAPEILLDKEYSHAVDWWAFGVLIYQMHFCQSPFRGEDSDEIYDAILTEEPLYPIHSPQSTVDICQSLLTTEPEQRLGSGPTDAQEIMNHLYFNGINWDDLYHKRVPAPYKPTISSEEDTSNFDTEITRITPVLTPVQSVLSRAMQEEFSGFSSYSQEI</sequence>
<evidence type="ECO:0000256" key="1">
    <source>
        <dbReference type="ARBA" id="ARBA00022527"/>
    </source>
</evidence>
<keyword evidence="6 7" id="KW-0067">ATP-binding</keyword>
<dbReference type="InterPro" id="IPR017892">
    <property type="entry name" value="Pkinase_C"/>
</dbReference>
<dbReference type="FunFam" id="3.30.200.20:FF:000103">
    <property type="entry name" value="Protein kinase C"/>
    <property type="match status" value="1"/>
</dbReference>
<dbReference type="Pfam" id="PF00433">
    <property type="entry name" value="Pkinase_C"/>
    <property type="match status" value="1"/>
</dbReference>
<feature type="domain" description="AGC-kinase C-terminal" evidence="9">
    <location>
        <begin position="525"/>
        <end position="590"/>
    </location>
</feature>
<dbReference type="Proteomes" id="UP000566819">
    <property type="component" value="Unassembled WGS sequence"/>
</dbReference>
<evidence type="ECO:0000256" key="4">
    <source>
        <dbReference type="ARBA" id="ARBA00022741"/>
    </source>
</evidence>
<keyword evidence="2" id="KW-0597">Phosphoprotein</keyword>
<reference evidence="10 11" key="1">
    <citation type="submission" date="2020-03" db="EMBL/GenBank/DDBJ databases">
        <title>Draft Genome Sequence of Cudoniella acicularis.</title>
        <authorList>
            <person name="Buettner E."/>
            <person name="Kellner H."/>
        </authorList>
    </citation>
    <scope>NUCLEOTIDE SEQUENCE [LARGE SCALE GENOMIC DNA]</scope>
    <source>
        <strain evidence="10 11">DSM 108380</strain>
    </source>
</reference>
<dbReference type="OrthoDB" id="63267at2759"/>